<dbReference type="Pfam" id="PF03402">
    <property type="entry name" value="V1R"/>
    <property type="match status" value="1"/>
</dbReference>
<feature type="transmembrane region" description="Helical" evidence="12">
    <location>
        <begin position="129"/>
        <end position="148"/>
    </location>
</feature>
<keyword evidence="7 12" id="KW-0297">G-protein coupled receptor</keyword>
<evidence type="ECO:0000256" key="8">
    <source>
        <dbReference type="ARBA" id="ARBA00023136"/>
    </source>
</evidence>
<dbReference type="RefSeq" id="XP_021010424.1">
    <property type="nucleotide sequence ID" value="XM_021154765.1"/>
</dbReference>
<evidence type="ECO:0000256" key="9">
    <source>
        <dbReference type="ARBA" id="ARBA00023157"/>
    </source>
</evidence>
<keyword evidence="3 12" id="KW-1003">Cell membrane</keyword>
<sequence length="306" mass="34980">MKMISENVTMGIFLFCQIIVGVLGNFSILFYYVILIFIGKHLLPKDLIIEHLTFSNCLTIILRGIPRTMSYFGFNVFLDDIGCKLIMYISRITRGMSMHATCILSCFQAITIRSSNFKWMKLKYKATKYIGPFCLVSWLFHLLLNILIPARVSGPSYKENVTNRLSYEYCSLFTSDHVGAALYMFLLCFSDVLCLSLMACSSVSMVSTLYKHKRQVRNIHSAQHFQKVSPEDRASKNILILLCIFVISYSLSSLVAVIRTCSKYPVPWALNIFTLIEICFPVVSPFVLITNMKLNFSLFLPCFGKR</sequence>
<gene>
    <name evidence="15" type="primary">LOC110288403</name>
</gene>
<dbReference type="KEGG" id="mcal:110288403"/>
<dbReference type="GO" id="GO:0007606">
    <property type="term" value="P:sensory perception of chemical stimulus"/>
    <property type="evidence" value="ECO:0007669"/>
    <property type="project" value="UniProtKB-ARBA"/>
</dbReference>
<feature type="transmembrane region" description="Helical" evidence="12">
    <location>
        <begin position="181"/>
        <end position="210"/>
    </location>
</feature>
<evidence type="ECO:0000256" key="11">
    <source>
        <dbReference type="ARBA" id="ARBA00023224"/>
    </source>
</evidence>
<dbReference type="Proteomes" id="UP000515126">
    <property type="component" value="Unplaced"/>
</dbReference>
<keyword evidence="5 12" id="KW-0812">Transmembrane</keyword>
<evidence type="ECO:0000256" key="2">
    <source>
        <dbReference type="ARBA" id="ARBA00010663"/>
    </source>
</evidence>
<feature type="transmembrane region" description="Helical" evidence="12">
    <location>
        <begin position="238"/>
        <end position="258"/>
    </location>
</feature>
<evidence type="ECO:0000256" key="3">
    <source>
        <dbReference type="ARBA" id="ARBA00022475"/>
    </source>
</evidence>
<comment type="subcellular location">
    <subcellularLocation>
        <location evidence="1 12">Cell membrane</location>
        <topology evidence="1 12">Multi-pass membrane protein</topology>
    </subcellularLocation>
</comment>
<evidence type="ECO:0000313" key="15">
    <source>
        <dbReference type="RefSeq" id="XP_021010424.1"/>
    </source>
</evidence>
<evidence type="ECO:0000256" key="7">
    <source>
        <dbReference type="ARBA" id="ARBA00023040"/>
    </source>
</evidence>
<evidence type="ECO:0000313" key="14">
    <source>
        <dbReference type="Proteomes" id="UP000515126"/>
    </source>
</evidence>
<dbReference type="PROSITE" id="PS50262">
    <property type="entry name" value="G_PROTEIN_RECEP_F1_2"/>
    <property type="match status" value="1"/>
</dbReference>
<evidence type="ECO:0000256" key="12">
    <source>
        <dbReference type="RuleBase" id="RU364061"/>
    </source>
</evidence>
<keyword evidence="4 12" id="KW-0589">Pheromone response</keyword>
<dbReference type="PRINTS" id="PR01534">
    <property type="entry name" value="VOMERONASL1R"/>
</dbReference>
<evidence type="ECO:0000256" key="1">
    <source>
        <dbReference type="ARBA" id="ARBA00004651"/>
    </source>
</evidence>
<dbReference type="GO" id="GO:0016503">
    <property type="term" value="F:pheromone receptor activity"/>
    <property type="evidence" value="ECO:0007669"/>
    <property type="project" value="InterPro"/>
</dbReference>
<comment type="similarity">
    <text evidence="2 12">Belongs to the G-protein coupled receptor 1 family.</text>
</comment>
<evidence type="ECO:0000256" key="6">
    <source>
        <dbReference type="ARBA" id="ARBA00022989"/>
    </source>
</evidence>
<dbReference type="GO" id="GO:0005886">
    <property type="term" value="C:plasma membrane"/>
    <property type="evidence" value="ECO:0007669"/>
    <property type="project" value="UniProtKB-SubCell"/>
</dbReference>
<accession>A0A6P5P8C7</accession>
<protein>
    <recommendedName>
        <fullName evidence="12">Vomeronasal type-1 receptor</fullName>
    </recommendedName>
</protein>
<evidence type="ECO:0000259" key="13">
    <source>
        <dbReference type="PROSITE" id="PS50262"/>
    </source>
</evidence>
<dbReference type="GO" id="GO:0019236">
    <property type="term" value="P:response to pheromone"/>
    <property type="evidence" value="ECO:0007669"/>
    <property type="project" value="UniProtKB-KW"/>
</dbReference>
<proteinExistence type="inferred from homology"/>
<name>A0A6P5P8C7_MUSCR</name>
<evidence type="ECO:0000256" key="5">
    <source>
        <dbReference type="ARBA" id="ARBA00022692"/>
    </source>
</evidence>
<evidence type="ECO:0000256" key="4">
    <source>
        <dbReference type="ARBA" id="ARBA00022507"/>
    </source>
</evidence>
<dbReference type="Gene3D" id="1.20.1070.10">
    <property type="entry name" value="Rhodopsin 7-helix transmembrane proteins"/>
    <property type="match status" value="1"/>
</dbReference>
<dbReference type="PANTHER" id="PTHR24062">
    <property type="entry name" value="VOMERONASAL TYPE-1 RECEPTOR"/>
    <property type="match status" value="1"/>
</dbReference>
<reference evidence="15" key="1">
    <citation type="submission" date="2025-08" db="UniProtKB">
        <authorList>
            <consortium name="RefSeq"/>
        </authorList>
    </citation>
    <scope>IDENTIFICATION</scope>
</reference>
<feature type="domain" description="G-protein coupled receptors family 1 profile" evidence="13">
    <location>
        <begin position="24"/>
        <end position="288"/>
    </location>
</feature>
<feature type="transmembrane region" description="Helical" evidence="12">
    <location>
        <begin position="12"/>
        <end position="35"/>
    </location>
</feature>
<organism evidence="14 15">
    <name type="scientific">Mus caroli</name>
    <name type="common">Ryukyu mouse</name>
    <name type="synonym">Ricefield mouse</name>
    <dbReference type="NCBI Taxonomy" id="10089"/>
    <lineage>
        <taxon>Eukaryota</taxon>
        <taxon>Metazoa</taxon>
        <taxon>Chordata</taxon>
        <taxon>Craniata</taxon>
        <taxon>Vertebrata</taxon>
        <taxon>Euteleostomi</taxon>
        <taxon>Mammalia</taxon>
        <taxon>Eutheria</taxon>
        <taxon>Euarchontoglires</taxon>
        <taxon>Glires</taxon>
        <taxon>Rodentia</taxon>
        <taxon>Myomorpha</taxon>
        <taxon>Muroidea</taxon>
        <taxon>Muridae</taxon>
        <taxon>Murinae</taxon>
        <taxon>Mus</taxon>
        <taxon>Mus</taxon>
    </lineage>
</organism>
<dbReference type="GeneID" id="110288403"/>
<feature type="transmembrane region" description="Helical" evidence="12">
    <location>
        <begin position="270"/>
        <end position="289"/>
    </location>
</feature>
<keyword evidence="9" id="KW-1015">Disulfide bond</keyword>
<keyword evidence="14" id="KW-1185">Reference proteome</keyword>
<keyword evidence="11 12" id="KW-0807">Transducer</keyword>
<keyword evidence="6 12" id="KW-1133">Transmembrane helix</keyword>
<keyword evidence="8 12" id="KW-0472">Membrane</keyword>
<dbReference type="AlphaFoldDB" id="A0A6P5P8C7"/>
<dbReference type="SUPFAM" id="SSF81321">
    <property type="entry name" value="Family A G protein-coupled receptor-like"/>
    <property type="match status" value="1"/>
</dbReference>
<keyword evidence="10 12" id="KW-0675">Receptor</keyword>
<evidence type="ECO:0000256" key="10">
    <source>
        <dbReference type="ARBA" id="ARBA00023170"/>
    </source>
</evidence>
<dbReference type="InterPro" id="IPR004072">
    <property type="entry name" value="Vmron_rcpt_1"/>
</dbReference>
<dbReference type="InterPro" id="IPR017452">
    <property type="entry name" value="GPCR_Rhodpsn_7TM"/>
</dbReference>
<dbReference type="FunFam" id="1.20.1070.10:FF:000051">
    <property type="entry name" value="Vomeronasal type-1 receptor"/>
    <property type="match status" value="1"/>
</dbReference>